<keyword evidence="3 7" id="KW-0418">Kinase</keyword>
<proteinExistence type="predicted"/>
<comment type="caution">
    <text evidence="7">The sequence shown here is derived from an EMBL/GenBank/DDBJ whole genome shotgun (WGS) entry which is preliminary data.</text>
</comment>
<dbReference type="SUPFAM" id="SSF56112">
    <property type="entry name" value="Protein kinase-like (PK-like)"/>
    <property type="match status" value="1"/>
</dbReference>
<evidence type="ECO:0000256" key="1">
    <source>
        <dbReference type="ARBA" id="ARBA00012513"/>
    </source>
</evidence>
<evidence type="ECO:0000313" key="7">
    <source>
        <dbReference type="EMBL" id="KAL2494748.1"/>
    </source>
</evidence>
<keyword evidence="2" id="KW-0723">Serine/threonine-protein kinase</keyword>
<dbReference type="InterPro" id="IPR000719">
    <property type="entry name" value="Prot_kinase_dom"/>
</dbReference>
<dbReference type="GO" id="GO:0004674">
    <property type="term" value="F:protein serine/threonine kinase activity"/>
    <property type="evidence" value="ECO:0007669"/>
    <property type="project" value="UniProtKB-KW"/>
</dbReference>
<evidence type="ECO:0000259" key="6">
    <source>
        <dbReference type="PROSITE" id="PS50011"/>
    </source>
</evidence>
<name>A0ABD1S1Z9_9LAMI</name>
<dbReference type="EMBL" id="JBFOLJ010000011">
    <property type="protein sequence ID" value="KAL2494748.1"/>
    <property type="molecule type" value="Genomic_DNA"/>
</dbReference>
<dbReference type="PANTHER" id="PTHR13902">
    <property type="entry name" value="SERINE/THREONINE-PROTEIN KINASE WNK WITH NO LYSINE -RELATED"/>
    <property type="match status" value="1"/>
</dbReference>
<comment type="catalytic activity">
    <reaction evidence="5">
        <text>L-seryl-[protein] + ATP = O-phospho-L-seryl-[protein] + ADP + H(+)</text>
        <dbReference type="Rhea" id="RHEA:17989"/>
        <dbReference type="Rhea" id="RHEA-COMP:9863"/>
        <dbReference type="Rhea" id="RHEA-COMP:11604"/>
        <dbReference type="ChEBI" id="CHEBI:15378"/>
        <dbReference type="ChEBI" id="CHEBI:29999"/>
        <dbReference type="ChEBI" id="CHEBI:30616"/>
        <dbReference type="ChEBI" id="CHEBI:83421"/>
        <dbReference type="ChEBI" id="CHEBI:456216"/>
        <dbReference type="EC" id="2.7.11.1"/>
    </reaction>
</comment>
<reference evidence="8" key="1">
    <citation type="submission" date="2024-07" db="EMBL/GenBank/DDBJ databases">
        <title>Two chromosome-level genome assemblies of Korean endemic species Abeliophyllum distichum and Forsythia ovata (Oleaceae).</title>
        <authorList>
            <person name="Jang H."/>
        </authorList>
    </citation>
    <scope>NUCLEOTIDE SEQUENCE [LARGE SCALE GENOMIC DNA]</scope>
</reference>
<dbReference type="InterPro" id="IPR011009">
    <property type="entry name" value="Kinase-like_dom_sf"/>
</dbReference>
<dbReference type="Gene3D" id="1.10.510.10">
    <property type="entry name" value="Transferase(Phosphotransferase) domain 1"/>
    <property type="match status" value="1"/>
</dbReference>
<dbReference type="EC" id="2.7.11.1" evidence="1"/>
<dbReference type="AlphaFoldDB" id="A0ABD1S1Z9"/>
<dbReference type="Pfam" id="PF07714">
    <property type="entry name" value="PK_Tyr_Ser-Thr"/>
    <property type="match status" value="1"/>
</dbReference>
<protein>
    <recommendedName>
        <fullName evidence="1">non-specific serine/threonine protein kinase</fullName>
        <ecNumber evidence="1">2.7.11.1</ecNumber>
    </recommendedName>
</protein>
<evidence type="ECO:0000256" key="3">
    <source>
        <dbReference type="ARBA" id="ARBA00022777"/>
    </source>
</evidence>
<evidence type="ECO:0000256" key="5">
    <source>
        <dbReference type="ARBA" id="ARBA00048679"/>
    </source>
</evidence>
<organism evidence="7 8">
    <name type="scientific">Forsythia ovata</name>
    <dbReference type="NCBI Taxonomy" id="205694"/>
    <lineage>
        <taxon>Eukaryota</taxon>
        <taxon>Viridiplantae</taxon>
        <taxon>Streptophyta</taxon>
        <taxon>Embryophyta</taxon>
        <taxon>Tracheophyta</taxon>
        <taxon>Spermatophyta</taxon>
        <taxon>Magnoliopsida</taxon>
        <taxon>eudicotyledons</taxon>
        <taxon>Gunneridae</taxon>
        <taxon>Pentapetalae</taxon>
        <taxon>asterids</taxon>
        <taxon>lamiids</taxon>
        <taxon>Lamiales</taxon>
        <taxon>Oleaceae</taxon>
        <taxon>Forsythieae</taxon>
        <taxon>Forsythia</taxon>
    </lineage>
</organism>
<sequence length="141" mass="16088">MAPELFEEEYNELVDIYSFGVCMLELVTYEYQYGECKNQAQIYKKGIKLADVNKVRYLEVKQFIEKCLAPASQRSSVVQLLKEPFLLAKDPKDLMCDPLQLTDFTPKSMISLKSDSHFMDLDPNYKLLSAGTCAHSMIGTP</sequence>
<evidence type="ECO:0000256" key="4">
    <source>
        <dbReference type="ARBA" id="ARBA00047899"/>
    </source>
</evidence>
<keyword evidence="8" id="KW-1185">Reference proteome</keyword>
<feature type="domain" description="Protein kinase" evidence="6">
    <location>
        <begin position="1"/>
        <end position="86"/>
    </location>
</feature>
<gene>
    <name evidence="7" type="ORF">Fot_38505</name>
</gene>
<dbReference type="PROSITE" id="PS50011">
    <property type="entry name" value="PROTEIN_KINASE_DOM"/>
    <property type="match status" value="1"/>
</dbReference>
<keyword evidence="3 7" id="KW-0808">Transferase</keyword>
<dbReference type="InterPro" id="IPR050588">
    <property type="entry name" value="WNK_Ser-Thr_kinase"/>
</dbReference>
<evidence type="ECO:0000256" key="2">
    <source>
        <dbReference type="ARBA" id="ARBA00022527"/>
    </source>
</evidence>
<comment type="catalytic activity">
    <reaction evidence="4">
        <text>L-threonyl-[protein] + ATP = O-phospho-L-threonyl-[protein] + ADP + H(+)</text>
        <dbReference type="Rhea" id="RHEA:46608"/>
        <dbReference type="Rhea" id="RHEA-COMP:11060"/>
        <dbReference type="Rhea" id="RHEA-COMP:11605"/>
        <dbReference type="ChEBI" id="CHEBI:15378"/>
        <dbReference type="ChEBI" id="CHEBI:30013"/>
        <dbReference type="ChEBI" id="CHEBI:30616"/>
        <dbReference type="ChEBI" id="CHEBI:61977"/>
        <dbReference type="ChEBI" id="CHEBI:456216"/>
        <dbReference type="EC" id="2.7.11.1"/>
    </reaction>
</comment>
<dbReference type="InterPro" id="IPR001245">
    <property type="entry name" value="Ser-Thr/Tyr_kinase_cat_dom"/>
</dbReference>
<dbReference type="Proteomes" id="UP001604277">
    <property type="component" value="Unassembled WGS sequence"/>
</dbReference>
<evidence type="ECO:0000313" key="8">
    <source>
        <dbReference type="Proteomes" id="UP001604277"/>
    </source>
</evidence>
<accession>A0ABD1S1Z9</accession>